<feature type="compositionally biased region" description="Pro residues" evidence="1">
    <location>
        <begin position="64"/>
        <end position="73"/>
    </location>
</feature>
<gene>
    <name evidence="2" type="ORF">AMTR_s00145p00047310</name>
</gene>
<feature type="compositionally biased region" description="Low complexity" evidence="1">
    <location>
        <begin position="108"/>
        <end position="117"/>
    </location>
</feature>
<accession>W1PDA2</accession>
<evidence type="ECO:0000313" key="3">
    <source>
        <dbReference type="Proteomes" id="UP000017836"/>
    </source>
</evidence>
<organism evidence="2 3">
    <name type="scientific">Amborella trichopoda</name>
    <dbReference type="NCBI Taxonomy" id="13333"/>
    <lineage>
        <taxon>Eukaryota</taxon>
        <taxon>Viridiplantae</taxon>
        <taxon>Streptophyta</taxon>
        <taxon>Embryophyta</taxon>
        <taxon>Tracheophyta</taxon>
        <taxon>Spermatophyta</taxon>
        <taxon>Magnoliopsida</taxon>
        <taxon>Amborellales</taxon>
        <taxon>Amborellaceae</taxon>
        <taxon>Amborella</taxon>
    </lineage>
</organism>
<dbReference type="HOGENOM" id="CLU_1811115_0_0_1"/>
<dbReference type="Gramene" id="ERN05938">
    <property type="protein sequence ID" value="ERN05938"/>
    <property type="gene ID" value="AMTR_s00145p00047310"/>
</dbReference>
<feature type="region of interest" description="Disordered" evidence="1">
    <location>
        <begin position="41"/>
        <end position="117"/>
    </location>
</feature>
<proteinExistence type="predicted"/>
<dbReference type="AlphaFoldDB" id="W1PDA2"/>
<evidence type="ECO:0000313" key="2">
    <source>
        <dbReference type="EMBL" id="ERN05938.1"/>
    </source>
</evidence>
<evidence type="ECO:0000256" key="1">
    <source>
        <dbReference type="SAM" id="MobiDB-lite"/>
    </source>
</evidence>
<feature type="non-terminal residue" evidence="2">
    <location>
        <position position="143"/>
    </location>
</feature>
<sequence length="143" mass="16011">MKTSDRHHLLRLTRRTSDRHRFIPLSCNNIYDLYPKTHLLQQHPVNSPLPPHPKTHLLQQRPVSCPPLPPHPKPNSSASSHHHKASFAQVASSFKPSTTSPPSPPLPSSDFSSSSGSSPYLPFCIYSPPEETTRNRSKLLESI</sequence>
<reference evidence="3" key="1">
    <citation type="journal article" date="2013" name="Science">
        <title>The Amborella genome and the evolution of flowering plants.</title>
        <authorList>
            <consortium name="Amborella Genome Project"/>
        </authorList>
    </citation>
    <scope>NUCLEOTIDE SEQUENCE [LARGE SCALE GENOMIC DNA]</scope>
</reference>
<protein>
    <submittedName>
        <fullName evidence="2">Uncharacterized protein</fullName>
    </submittedName>
</protein>
<dbReference type="EMBL" id="KI393970">
    <property type="protein sequence ID" value="ERN05938.1"/>
    <property type="molecule type" value="Genomic_DNA"/>
</dbReference>
<dbReference type="Proteomes" id="UP000017836">
    <property type="component" value="Unassembled WGS sequence"/>
</dbReference>
<keyword evidence="3" id="KW-1185">Reference proteome</keyword>
<name>W1PDA2_AMBTC</name>